<dbReference type="SUPFAM" id="SSF144232">
    <property type="entry name" value="HIT/MYND zinc finger-like"/>
    <property type="match status" value="1"/>
</dbReference>
<organism evidence="6 7">
    <name type="scientific">Lentinula lateritia</name>
    <dbReference type="NCBI Taxonomy" id="40482"/>
    <lineage>
        <taxon>Eukaryota</taxon>
        <taxon>Fungi</taxon>
        <taxon>Dikarya</taxon>
        <taxon>Basidiomycota</taxon>
        <taxon>Agaricomycotina</taxon>
        <taxon>Agaricomycetes</taxon>
        <taxon>Agaricomycetidae</taxon>
        <taxon>Agaricales</taxon>
        <taxon>Marasmiineae</taxon>
        <taxon>Omphalotaceae</taxon>
        <taxon>Lentinula</taxon>
    </lineage>
</organism>
<dbReference type="InterPro" id="IPR002893">
    <property type="entry name" value="Znf_MYND"/>
</dbReference>
<keyword evidence="1" id="KW-0479">Metal-binding</keyword>
<dbReference type="Proteomes" id="UP001150217">
    <property type="component" value="Unassembled WGS sequence"/>
</dbReference>
<dbReference type="InterPro" id="IPR052298">
    <property type="entry name" value="ZMYND10"/>
</dbReference>
<dbReference type="PANTHER" id="PTHR13244">
    <property type="entry name" value="ZINC FINGER MYND DOMAIN CONTAINING PROTEIN 10"/>
    <property type="match status" value="1"/>
</dbReference>
<sequence length="264" mass="30285">NLYYLTQVFFPTFLDLPHDHYFTDSECSYYAVSKNSTDMCSVRPSRHWCLLAEIVAEQSWPLRPMYLVKDTTGQTFLAAFHYNDRTLFSEVWKKGLVGSTICVMYANFHQFVDGQVGARLEEPESVKILPFGLEELITASELFQGPCSSPVTCALCGGGASKRCSRCSTVFYCSQICQARDWKAKHKNECTVIQQMKKWSEFNWDQYDAYRGFTGNAINLQATSFMLIQYSFQTSAQITRALHQQVFPFHFLQRTSGSHSRTYS</sequence>
<proteinExistence type="predicted"/>
<name>A0ABQ8VGE5_9AGAR</name>
<evidence type="ECO:0000313" key="6">
    <source>
        <dbReference type="EMBL" id="KAJ4493326.1"/>
    </source>
</evidence>
<evidence type="ECO:0000256" key="1">
    <source>
        <dbReference type="ARBA" id="ARBA00022723"/>
    </source>
</evidence>
<protein>
    <recommendedName>
        <fullName evidence="5">MYND-type domain-containing protein</fullName>
    </recommendedName>
</protein>
<reference evidence="6" key="1">
    <citation type="submission" date="2022-08" db="EMBL/GenBank/DDBJ databases">
        <title>A Global Phylogenomic Analysis of the Shiitake Genus Lentinula.</title>
        <authorList>
            <consortium name="DOE Joint Genome Institute"/>
            <person name="Sierra-Patev S."/>
            <person name="Min B."/>
            <person name="Naranjo-Ortiz M."/>
            <person name="Looney B."/>
            <person name="Konkel Z."/>
            <person name="Slot J.C."/>
            <person name="Sakamoto Y."/>
            <person name="Steenwyk J.L."/>
            <person name="Rokas A."/>
            <person name="Carro J."/>
            <person name="Camarero S."/>
            <person name="Ferreira P."/>
            <person name="Molpeceres G."/>
            <person name="Ruiz-Duenas F.J."/>
            <person name="Serrano A."/>
            <person name="Henrissat B."/>
            <person name="Drula E."/>
            <person name="Hughes K.W."/>
            <person name="Mata J.L."/>
            <person name="Ishikawa N.K."/>
            <person name="Vargas-Isla R."/>
            <person name="Ushijima S."/>
            <person name="Smith C.A."/>
            <person name="Ahrendt S."/>
            <person name="Andreopoulos W."/>
            <person name="He G."/>
            <person name="Labutti K."/>
            <person name="Lipzen A."/>
            <person name="Ng V."/>
            <person name="Riley R."/>
            <person name="Sandor L."/>
            <person name="Barry K."/>
            <person name="Martinez A.T."/>
            <person name="Xiao Y."/>
            <person name="Gibbons J.G."/>
            <person name="Terashima K."/>
            <person name="Grigoriev I.V."/>
            <person name="Hibbett D.S."/>
        </authorList>
    </citation>
    <scope>NUCLEOTIDE SEQUENCE</scope>
    <source>
        <strain evidence="6">RHP3577 ss4</strain>
    </source>
</reference>
<accession>A0ABQ8VGE5</accession>
<dbReference type="PANTHER" id="PTHR13244:SF7">
    <property type="entry name" value="ZINC FINGER MYND DOMAIN-CONTAINING PROTEIN 10"/>
    <property type="match status" value="1"/>
</dbReference>
<evidence type="ECO:0000256" key="4">
    <source>
        <dbReference type="PROSITE-ProRule" id="PRU00134"/>
    </source>
</evidence>
<dbReference type="EMBL" id="JANVFT010000035">
    <property type="protein sequence ID" value="KAJ4493326.1"/>
    <property type="molecule type" value="Genomic_DNA"/>
</dbReference>
<evidence type="ECO:0000256" key="3">
    <source>
        <dbReference type="ARBA" id="ARBA00022833"/>
    </source>
</evidence>
<gene>
    <name evidence="6" type="ORF">C8R41DRAFT_764334</name>
</gene>
<dbReference type="Gene3D" id="6.10.140.2220">
    <property type="match status" value="1"/>
</dbReference>
<keyword evidence="3" id="KW-0862">Zinc</keyword>
<evidence type="ECO:0000313" key="7">
    <source>
        <dbReference type="Proteomes" id="UP001150217"/>
    </source>
</evidence>
<comment type="caution">
    <text evidence="6">The sequence shown here is derived from an EMBL/GenBank/DDBJ whole genome shotgun (WGS) entry which is preliminary data.</text>
</comment>
<dbReference type="PROSITE" id="PS01360">
    <property type="entry name" value="ZF_MYND_1"/>
    <property type="match status" value="1"/>
</dbReference>
<evidence type="ECO:0000259" key="5">
    <source>
        <dbReference type="PROSITE" id="PS50865"/>
    </source>
</evidence>
<feature type="domain" description="MYND-type" evidence="5">
    <location>
        <begin position="153"/>
        <end position="190"/>
    </location>
</feature>
<feature type="non-terminal residue" evidence="6">
    <location>
        <position position="1"/>
    </location>
</feature>
<evidence type="ECO:0000256" key="2">
    <source>
        <dbReference type="ARBA" id="ARBA00022771"/>
    </source>
</evidence>
<keyword evidence="2 4" id="KW-0863">Zinc-finger</keyword>
<dbReference type="Pfam" id="PF01753">
    <property type="entry name" value="zf-MYND"/>
    <property type="match status" value="1"/>
</dbReference>
<keyword evidence="7" id="KW-1185">Reference proteome</keyword>
<dbReference type="PROSITE" id="PS50865">
    <property type="entry name" value="ZF_MYND_2"/>
    <property type="match status" value="1"/>
</dbReference>